<dbReference type="Pfam" id="PF14232">
    <property type="entry name" value="DUF4334"/>
    <property type="match status" value="1"/>
</dbReference>
<feature type="domain" description="DUF4334" evidence="2">
    <location>
        <begin position="164"/>
        <end position="219"/>
    </location>
</feature>
<evidence type="ECO:0000259" key="2">
    <source>
        <dbReference type="Pfam" id="PF14232"/>
    </source>
</evidence>
<evidence type="ECO:0000313" key="3">
    <source>
        <dbReference type="EMBL" id="GAA2868122.1"/>
    </source>
</evidence>
<protein>
    <recommendedName>
        <fullName evidence="5">DUF4334 domain-containing protein</fullName>
    </recommendedName>
</protein>
<keyword evidence="4" id="KW-1185">Reference proteome</keyword>
<organism evidence="3 4">
    <name type="scientific">Streptosporangium fragile</name>
    <dbReference type="NCBI Taxonomy" id="46186"/>
    <lineage>
        <taxon>Bacteria</taxon>
        <taxon>Bacillati</taxon>
        <taxon>Actinomycetota</taxon>
        <taxon>Actinomycetes</taxon>
        <taxon>Streptosporangiales</taxon>
        <taxon>Streptosporangiaceae</taxon>
        <taxon>Streptosporangium</taxon>
    </lineage>
</organism>
<evidence type="ECO:0008006" key="5">
    <source>
        <dbReference type="Google" id="ProtNLM"/>
    </source>
</evidence>
<sequence>MTVRAGLGLGPLPRPRAGRAISCKPRHFDGLHKRGLDAVSVDQFGRVVPEELRTRPDGAAALRYFDSLGTVTIEEMLGLWRGSGLNTGHPMDGLLETFGWYGKRFDSPEEVHPLVFPTGKGRLFCINPSFLPVGVLLRHPGLARLPVAPRLFGVARPLIATTRPQARLRMTQHRGVVTATMCYDRLPAHDAFRRIDENTVMGAMDIRGLRQPLMFLLRRERIQR</sequence>
<dbReference type="Pfam" id="PF14231">
    <property type="entry name" value="GXWXG"/>
    <property type="match status" value="1"/>
</dbReference>
<comment type="caution">
    <text evidence="3">The sequence shown here is derived from an EMBL/GenBank/DDBJ whole genome shotgun (WGS) entry which is preliminary data.</text>
</comment>
<dbReference type="EMBL" id="BAAAVI010000017">
    <property type="protein sequence ID" value="GAA2868122.1"/>
    <property type="molecule type" value="Genomic_DNA"/>
</dbReference>
<accession>A0ABN3VWK8</accession>
<gene>
    <name evidence="3" type="ORF">GCM10010517_27800</name>
</gene>
<name>A0ABN3VWK8_9ACTN</name>
<reference evidence="3 4" key="1">
    <citation type="journal article" date="2019" name="Int. J. Syst. Evol. Microbiol.">
        <title>The Global Catalogue of Microorganisms (GCM) 10K type strain sequencing project: providing services to taxonomists for standard genome sequencing and annotation.</title>
        <authorList>
            <consortium name="The Broad Institute Genomics Platform"/>
            <consortium name="The Broad Institute Genome Sequencing Center for Infectious Disease"/>
            <person name="Wu L."/>
            <person name="Ma J."/>
        </authorList>
    </citation>
    <scope>NUCLEOTIDE SEQUENCE [LARGE SCALE GENOMIC DNA]</scope>
    <source>
        <strain evidence="3 4">JCM 6242</strain>
    </source>
</reference>
<evidence type="ECO:0000313" key="4">
    <source>
        <dbReference type="Proteomes" id="UP001500831"/>
    </source>
</evidence>
<dbReference type="InterPro" id="IPR025951">
    <property type="entry name" value="GXWXG_dom"/>
</dbReference>
<dbReference type="InterPro" id="IPR025568">
    <property type="entry name" value="DUF4334"/>
</dbReference>
<feature type="domain" description="GXWXG" evidence="1">
    <location>
        <begin position="64"/>
        <end position="121"/>
    </location>
</feature>
<dbReference type="Gene3D" id="2.40.128.580">
    <property type="entry name" value="GXWXG domain"/>
    <property type="match status" value="1"/>
</dbReference>
<dbReference type="Proteomes" id="UP001500831">
    <property type="component" value="Unassembled WGS sequence"/>
</dbReference>
<proteinExistence type="predicted"/>
<evidence type="ECO:0000259" key="1">
    <source>
        <dbReference type="Pfam" id="PF14231"/>
    </source>
</evidence>